<evidence type="ECO:0000313" key="2">
    <source>
        <dbReference type="EMBL" id="MPC74418.1"/>
    </source>
</evidence>
<dbReference type="AlphaFoldDB" id="A0A5B7I0G0"/>
<gene>
    <name evidence="2" type="ORF">E2C01_068776</name>
</gene>
<reference evidence="2 3" key="1">
    <citation type="submission" date="2019-05" db="EMBL/GenBank/DDBJ databases">
        <title>Another draft genome of Portunus trituberculatus and its Hox gene families provides insights of decapod evolution.</title>
        <authorList>
            <person name="Jeong J.-H."/>
            <person name="Song I."/>
            <person name="Kim S."/>
            <person name="Choi T."/>
            <person name="Kim D."/>
            <person name="Ryu S."/>
            <person name="Kim W."/>
        </authorList>
    </citation>
    <scope>NUCLEOTIDE SEQUENCE [LARGE SCALE GENOMIC DNA]</scope>
    <source>
        <tissue evidence="2">Muscle</tissue>
    </source>
</reference>
<accession>A0A5B7I0G0</accession>
<evidence type="ECO:0000256" key="1">
    <source>
        <dbReference type="SAM" id="MobiDB-lite"/>
    </source>
</evidence>
<proteinExistence type="predicted"/>
<dbReference type="Proteomes" id="UP000324222">
    <property type="component" value="Unassembled WGS sequence"/>
</dbReference>
<dbReference type="EMBL" id="VSRR010038891">
    <property type="protein sequence ID" value="MPC74418.1"/>
    <property type="molecule type" value="Genomic_DNA"/>
</dbReference>
<feature type="region of interest" description="Disordered" evidence="1">
    <location>
        <begin position="96"/>
        <end position="115"/>
    </location>
</feature>
<comment type="caution">
    <text evidence="2">The sequence shown here is derived from an EMBL/GenBank/DDBJ whole genome shotgun (WGS) entry which is preliminary data.</text>
</comment>
<protein>
    <submittedName>
        <fullName evidence="2">Uncharacterized protein</fullName>
    </submittedName>
</protein>
<evidence type="ECO:0000313" key="3">
    <source>
        <dbReference type="Proteomes" id="UP000324222"/>
    </source>
</evidence>
<organism evidence="2 3">
    <name type="scientific">Portunus trituberculatus</name>
    <name type="common">Swimming crab</name>
    <name type="synonym">Neptunus trituberculatus</name>
    <dbReference type="NCBI Taxonomy" id="210409"/>
    <lineage>
        <taxon>Eukaryota</taxon>
        <taxon>Metazoa</taxon>
        <taxon>Ecdysozoa</taxon>
        <taxon>Arthropoda</taxon>
        <taxon>Crustacea</taxon>
        <taxon>Multicrustacea</taxon>
        <taxon>Malacostraca</taxon>
        <taxon>Eumalacostraca</taxon>
        <taxon>Eucarida</taxon>
        <taxon>Decapoda</taxon>
        <taxon>Pleocyemata</taxon>
        <taxon>Brachyura</taxon>
        <taxon>Eubrachyura</taxon>
        <taxon>Portunoidea</taxon>
        <taxon>Portunidae</taxon>
        <taxon>Portuninae</taxon>
        <taxon>Portunus</taxon>
    </lineage>
</organism>
<name>A0A5B7I0G0_PORTR</name>
<sequence>MDACQVRCQSSSQQCTWLELLCCNLTHSALNLLRMAQCLSVNHFVAAFHVGENLDRRVSGALDLPGSRGRQGAVFPRDAHLTAPACREGHRKLVGGHTSFPASPPRPGPLRTTSGKIAPVINKTTIRTGLFASAAAAGAHTVSVNFRECDVWPSPGRNLSSDGNHLTSLQNHVTHCSDLRLNMVR</sequence>
<keyword evidence="3" id="KW-1185">Reference proteome</keyword>